<dbReference type="GO" id="GO:0003924">
    <property type="term" value="F:GTPase activity"/>
    <property type="evidence" value="ECO:0007669"/>
    <property type="project" value="InterPro"/>
</dbReference>
<dbReference type="EMBL" id="CAMPGE010012258">
    <property type="protein sequence ID" value="CAI2371038.1"/>
    <property type="molecule type" value="Genomic_DNA"/>
</dbReference>
<organism evidence="4 5">
    <name type="scientific">Euplotes crassus</name>
    <dbReference type="NCBI Taxonomy" id="5936"/>
    <lineage>
        <taxon>Eukaryota</taxon>
        <taxon>Sar</taxon>
        <taxon>Alveolata</taxon>
        <taxon>Ciliophora</taxon>
        <taxon>Intramacronucleata</taxon>
        <taxon>Spirotrichea</taxon>
        <taxon>Hypotrichia</taxon>
        <taxon>Euplotida</taxon>
        <taxon>Euplotidae</taxon>
        <taxon>Moneuplotes</taxon>
    </lineage>
</organism>
<keyword evidence="1" id="KW-0547">Nucleotide-binding</keyword>
<evidence type="ECO:0000313" key="5">
    <source>
        <dbReference type="Proteomes" id="UP001295684"/>
    </source>
</evidence>
<feature type="compositionally biased region" description="Basic and acidic residues" evidence="3">
    <location>
        <begin position="357"/>
        <end position="370"/>
    </location>
</feature>
<comment type="caution">
    <text evidence="4">The sequence shown here is derived from an EMBL/GenBank/DDBJ whole genome shotgun (WGS) entry which is preliminary data.</text>
</comment>
<dbReference type="SUPFAM" id="SSF52540">
    <property type="entry name" value="P-loop containing nucleoside triphosphate hydrolases"/>
    <property type="match status" value="1"/>
</dbReference>
<dbReference type="Proteomes" id="UP001295684">
    <property type="component" value="Unassembled WGS sequence"/>
</dbReference>
<feature type="compositionally biased region" description="Acidic residues" evidence="3">
    <location>
        <begin position="283"/>
        <end position="292"/>
    </location>
</feature>
<feature type="region of interest" description="Disordered" evidence="3">
    <location>
        <begin position="279"/>
        <end position="302"/>
    </location>
</feature>
<evidence type="ECO:0000256" key="2">
    <source>
        <dbReference type="ARBA" id="ARBA00023134"/>
    </source>
</evidence>
<dbReference type="AlphaFoldDB" id="A0AAD1XFZ4"/>
<dbReference type="Gene3D" id="3.40.50.300">
    <property type="entry name" value="P-loop containing nucleotide triphosphate hydrolases"/>
    <property type="match status" value="2"/>
</dbReference>
<feature type="compositionally biased region" description="Basic and acidic residues" evidence="3">
    <location>
        <begin position="147"/>
        <end position="172"/>
    </location>
</feature>
<keyword evidence="2" id="KW-0342">GTP-binding</keyword>
<gene>
    <name evidence="4" type="ORF">ECRASSUSDP1_LOCUS12358</name>
</gene>
<dbReference type="GO" id="GO:0005525">
    <property type="term" value="F:GTP binding"/>
    <property type="evidence" value="ECO:0007669"/>
    <property type="project" value="UniProtKB-KW"/>
</dbReference>
<dbReference type="Pfam" id="PF00071">
    <property type="entry name" value="Ras"/>
    <property type="match status" value="2"/>
</dbReference>
<dbReference type="SMART" id="SM00175">
    <property type="entry name" value="RAB"/>
    <property type="match status" value="1"/>
</dbReference>
<evidence type="ECO:0000313" key="4">
    <source>
        <dbReference type="EMBL" id="CAI2371038.1"/>
    </source>
</evidence>
<dbReference type="PROSITE" id="PS51419">
    <property type="entry name" value="RAB"/>
    <property type="match status" value="1"/>
</dbReference>
<feature type="compositionally biased region" description="Polar residues" evidence="3">
    <location>
        <begin position="182"/>
        <end position="192"/>
    </location>
</feature>
<dbReference type="PROSITE" id="PS51420">
    <property type="entry name" value="RHO"/>
    <property type="match status" value="1"/>
</dbReference>
<dbReference type="PANTHER" id="PTHR24072">
    <property type="entry name" value="RHO FAMILY GTPASE"/>
    <property type="match status" value="1"/>
</dbReference>
<name>A0AAD1XFZ4_EUPCR</name>
<proteinExistence type="predicted"/>
<dbReference type="InterPro" id="IPR003578">
    <property type="entry name" value="Small_GTPase_Rho"/>
</dbReference>
<dbReference type="PRINTS" id="PR00449">
    <property type="entry name" value="RASTRNSFRMNG"/>
</dbReference>
<sequence>MSTDKQIVFSIIGDKGVGKTSLLYCYTTDEFNWNYEPTNCEHYEATTTIENNDFFLEFWDTSANEEDDQARKFCVEKSHCFVVAFSLLDQNTFDNAIDKWIPFIKAHCMPEVKLIGDRNLEESKNVPRAASRANFKHDVIEEEPSEEDRSSELSKPKKPSHIEESKENREVSADGEGEGSDNSDTTINTGDAEFQVSNEKWNIVLVGTKKDLLKDEKLVNDYKKQGMYPVNTQDAENYALEHGVFYFETSSLLGDNISESFNVLIQSFYTQTDFFTQTNETSENIEEEDSEEPPFIPQINSNGFTLPFEKQIEKMKEKNSKNPKNVKKKADQVGNEKDEDDDTGALERNNSGAANDPDDKQEGKDGANGKKDKKCIIF</sequence>
<dbReference type="InterPro" id="IPR001806">
    <property type="entry name" value="Small_GTPase"/>
</dbReference>
<protein>
    <submittedName>
        <fullName evidence="4">Uncharacterized protein</fullName>
    </submittedName>
</protein>
<evidence type="ECO:0000256" key="3">
    <source>
        <dbReference type="SAM" id="MobiDB-lite"/>
    </source>
</evidence>
<feature type="region of interest" description="Disordered" evidence="3">
    <location>
        <begin position="314"/>
        <end position="378"/>
    </location>
</feature>
<dbReference type="InterPro" id="IPR027417">
    <property type="entry name" value="P-loop_NTPase"/>
</dbReference>
<dbReference type="GO" id="GO:0007264">
    <property type="term" value="P:small GTPase-mediated signal transduction"/>
    <property type="evidence" value="ECO:0007669"/>
    <property type="project" value="InterPro"/>
</dbReference>
<accession>A0AAD1XFZ4</accession>
<dbReference type="SMART" id="SM00174">
    <property type="entry name" value="RHO"/>
    <property type="match status" value="1"/>
</dbReference>
<reference evidence="4" key="1">
    <citation type="submission" date="2023-07" db="EMBL/GenBank/DDBJ databases">
        <authorList>
            <consortium name="AG Swart"/>
            <person name="Singh M."/>
            <person name="Singh A."/>
            <person name="Seah K."/>
            <person name="Emmerich C."/>
        </authorList>
    </citation>
    <scope>NUCLEOTIDE SEQUENCE</scope>
    <source>
        <strain evidence="4">DP1</strain>
    </source>
</reference>
<dbReference type="SMART" id="SM00173">
    <property type="entry name" value="RAS"/>
    <property type="match status" value="1"/>
</dbReference>
<keyword evidence="5" id="KW-1185">Reference proteome</keyword>
<feature type="region of interest" description="Disordered" evidence="3">
    <location>
        <begin position="125"/>
        <end position="192"/>
    </location>
</feature>
<evidence type="ECO:0000256" key="1">
    <source>
        <dbReference type="ARBA" id="ARBA00022741"/>
    </source>
</evidence>